<keyword evidence="4 5" id="KW-0378">Hydrolase</keyword>
<comment type="cofactor">
    <cofactor evidence="5">
        <name>Co(2+)</name>
        <dbReference type="ChEBI" id="CHEBI:48828"/>
    </cofactor>
    <cofactor evidence="5">
        <name>Zn(2+)</name>
        <dbReference type="ChEBI" id="CHEBI:29105"/>
    </cofactor>
    <cofactor evidence="5">
        <name>Mn(2+)</name>
        <dbReference type="ChEBI" id="CHEBI:29035"/>
    </cofactor>
    <cofactor evidence="5">
        <name>Fe(2+)</name>
        <dbReference type="ChEBI" id="CHEBI:29033"/>
    </cofactor>
    <text evidence="5">Binds 2 divalent metal cations per subunit. Has a high-affinity and a low affinity metal-binding site. The true nature of the physiological cofactor is under debate. The enzyme is active with cobalt, zinc, manganese or divalent iron ions. Most likely, methionine aminopeptidases function as mononuclear Fe(2+)-metalloproteases under physiological conditions, and the catalytically relevant metal-binding site has been assigned to the histidine-containing high-affinity site.</text>
</comment>
<dbReference type="InterPro" id="IPR036005">
    <property type="entry name" value="Creatinase/aminopeptidase-like"/>
</dbReference>
<dbReference type="GO" id="GO:0046872">
    <property type="term" value="F:metal ion binding"/>
    <property type="evidence" value="ECO:0007669"/>
    <property type="project" value="UniProtKB-UniRule"/>
</dbReference>
<feature type="binding site" evidence="5">
    <location>
        <position position="288"/>
    </location>
    <ligand>
        <name>substrate</name>
    </ligand>
</feature>
<dbReference type="HOGENOM" id="CLU_015857_1_1_1"/>
<comment type="function">
    <text evidence="6">Cotranslationally removes the N-terminal methionine from nascent proteins. The N-terminal methionine is often cleaved when the second residue in the primary sequence is small and uncharged (Met-Ala-, Cys, Gly, Pro, Ser, Thr, or Val).</text>
</comment>
<feature type="region of interest" description="Disordered" evidence="7">
    <location>
        <begin position="31"/>
        <end position="54"/>
    </location>
</feature>
<evidence type="ECO:0000259" key="8">
    <source>
        <dbReference type="Pfam" id="PF00557"/>
    </source>
</evidence>
<keyword evidence="2 5" id="KW-0645">Protease</keyword>
<feature type="binding site" evidence="5">
    <location>
        <position position="313"/>
    </location>
    <ligand>
        <name>a divalent metal cation</name>
        <dbReference type="ChEBI" id="CHEBI:60240"/>
        <label>2</label>
        <note>catalytic</note>
    </ligand>
</feature>
<keyword evidence="10" id="KW-1185">Reference proteome</keyword>
<comment type="caution">
    <text evidence="9">The sequence shown here is derived from an EMBL/GenBank/DDBJ whole genome shotgun (WGS) entry which is preliminary data.</text>
</comment>
<dbReference type="InterPro" id="IPR002467">
    <property type="entry name" value="Pept_M24A_MAP1"/>
</dbReference>
<name>G4TN75_SERID</name>
<evidence type="ECO:0000256" key="7">
    <source>
        <dbReference type="SAM" id="MobiDB-lite"/>
    </source>
</evidence>
<evidence type="ECO:0000256" key="1">
    <source>
        <dbReference type="ARBA" id="ARBA00022438"/>
    </source>
</evidence>
<dbReference type="eggNOG" id="KOG2738">
    <property type="taxonomic scope" value="Eukaryota"/>
</dbReference>
<dbReference type="CDD" id="cd01086">
    <property type="entry name" value="MetAP1"/>
    <property type="match status" value="1"/>
</dbReference>
<dbReference type="InParanoid" id="G4TN75"/>
<keyword evidence="1 5" id="KW-0031">Aminopeptidase</keyword>
<dbReference type="EC" id="3.4.11.18" evidence="6"/>
<reference evidence="9 10" key="1">
    <citation type="journal article" date="2011" name="PLoS Pathog.">
        <title>Endophytic Life Strategies Decoded by Genome and Transcriptome Analyses of the Mutualistic Root Symbiont Piriformospora indica.</title>
        <authorList>
            <person name="Zuccaro A."/>
            <person name="Lahrmann U."/>
            <person name="Guldener U."/>
            <person name="Langen G."/>
            <person name="Pfiffi S."/>
            <person name="Biedenkopf D."/>
            <person name="Wong P."/>
            <person name="Samans B."/>
            <person name="Grimm C."/>
            <person name="Basiewicz M."/>
            <person name="Murat C."/>
            <person name="Martin F."/>
            <person name="Kogel K.H."/>
        </authorList>
    </citation>
    <scope>NUCLEOTIDE SEQUENCE [LARGE SCALE GENOMIC DNA]</scope>
    <source>
        <strain evidence="9 10">DSM 11827</strain>
    </source>
</reference>
<dbReference type="GO" id="GO:0004239">
    <property type="term" value="F:initiator methionyl aminopeptidase activity"/>
    <property type="evidence" value="ECO:0007669"/>
    <property type="project" value="UniProtKB-UniRule"/>
</dbReference>
<dbReference type="GO" id="GO:0070006">
    <property type="term" value="F:metalloaminopeptidase activity"/>
    <property type="evidence" value="ECO:0007669"/>
    <property type="project" value="UniProtKB-UniRule"/>
</dbReference>
<dbReference type="STRING" id="1109443.G4TN75"/>
<gene>
    <name evidence="9" type="ORF">PIIN_06711</name>
</gene>
<dbReference type="InterPro" id="IPR000994">
    <property type="entry name" value="Pept_M24"/>
</dbReference>
<evidence type="ECO:0000256" key="3">
    <source>
        <dbReference type="ARBA" id="ARBA00022723"/>
    </source>
</evidence>
<evidence type="ECO:0000256" key="4">
    <source>
        <dbReference type="ARBA" id="ARBA00022801"/>
    </source>
</evidence>
<feature type="compositionally biased region" description="Polar residues" evidence="7">
    <location>
        <begin position="34"/>
        <end position="46"/>
    </location>
</feature>
<sequence>MRLVPRLLRQSGTRLRIPTWAYDNRLQHPPRALFSQTPRNKFSSEAESTDSELEDPEFGNYEIILPSKPSLSPKSAFVNAVPPHIPRPPYIADPSAKSLLLSSRLELGSDDERKMREACALAKQTLDFATSLVMEGVTTAHIDDMVHQFCIFHGAYPSPLGYDGFPKSICTSVNNVVSHGIPDKRPLQDGDIVNLDITVYLDGFHGDTSRTVTVGQVDDKGLHLLKTAQEALKLGISVCRPGVPYRGIGAAIHSFIYGSATTPRPQCDDVVYTICNAFSGHGIGRAFHTRPYIVHSYNEEPGIMEPGDCFTIEPIILQTGVGERPRIWIWPDNWTASTDNGARGAVFEHTVMITNDGADVLTA</sequence>
<dbReference type="AlphaFoldDB" id="G4TN75"/>
<dbReference type="EMBL" id="CAFZ01000182">
    <property type="protein sequence ID" value="CCA72773.1"/>
    <property type="molecule type" value="Genomic_DNA"/>
</dbReference>
<dbReference type="PANTHER" id="PTHR43330:SF8">
    <property type="entry name" value="METHIONINE AMINOPEPTIDASE 1D, MITOCHONDRIAL"/>
    <property type="match status" value="1"/>
</dbReference>
<dbReference type="Proteomes" id="UP000007148">
    <property type="component" value="Unassembled WGS sequence"/>
</dbReference>
<feature type="binding site" evidence="5">
    <location>
        <position position="348"/>
    </location>
    <ligand>
        <name>a divalent metal cation</name>
        <dbReference type="ChEBI" id="CHEBI:60240"/>
        <label>2</label>
        <note>catalytic</note>
    </ligand>
</feature>
<evidence type="ECO:0000256" key="5">
    <source>
        <dbReference type="HAMAP-Rule" id="MF_03174"/>
    </source>
</evidence>
<feature type="domain" description="Peptidase M24" evidence="8">
    <location>
        <begin position="114"/>
        <end position="355"/>
    </location>
</feature>
<evidence type="ECO:0000313" key="9">
    <source>
        <dbReference type="EMBL" id="CCA72773.1"/>
    </source>
</evidence>
<dbReference type="OMA" id="RGAESCY"/>
<dbReference type="InterPro" id="IPR001714">
    <property type="entry name" value="Pept_M24_MAP"/>
</dbReference>
<comment type="similarity">
    <text evidence="5">Belongs to the peptidase M24A family. Methionine aminopeptidase type 1 subfamily.</text>
</comment>
<dbReference type="GO" id="GO:0006508">
    <property type="term" value="P:proteolysis"/>
    <property type="evidence" value="ECO:0007669"/>
    <property type="project" value="UniProtKB-KW"/>
</dbReference>
<feature type="binding site" evidence="5">
    <location>
        <position position="207"/>
    </location>
    <ligand>
        <name>a divalent metal cation</name>
        <dbReference type="ChEBI" id="CHEBI:60240"/>
        <label>2</label>
        <note>catalytic</note>
    </ligand>
</feature>
<dbReference type="Gene3D" id="3.90.230.10">
    <property type="entry name" value="Creatinase/methionine aminopeptidase superfamily"/>
    <property type="match status" value="1"/>
</dbReference>
<feature type="binding site" evidence="5">
    <location>
        <position position="281"/>
    </location>
    <ligand>
        <name>a divalent metal cation</name>
        <dbReference type="ChEBI" id="CHEBI:60240"/>
        <label>2</label>
        <note>catalytic</note>
    </ligand>
</feature>
<evidence type="ECO:0000256" key="6">
    <source>
        <dbReference type="RuleBase" id="RU003653"/>
    </source>
</evidence>
<dbReference type="HAMAP" id="MF_01974">
    <property type="entry name" value="MetAP_1"/>
    <property type="match status" value="1"/>
</dbReference>
<dbReference type="OrthoDB" id="3209743at2759"/>
<dbReference type="PRINTS" id="PR00599">
    <property type="entry name" value="MAPEPTIDASE"/>
</dbReference>
<organism evidence="9 10">
    <name type="scientific">Serendipita indica (strain DSM 11827)</name>
    <name type="common">Root endophyte fungus</name>
    <name type="synonym">Piriformospora indica</name>
    <dbReference type="NCBI Taxonomy" id="1109443"/>
    <lineage>
        <taxon>Eukaryota</taxon>
        <taxon>Fungi</taxon>
        <taxon>Dikarya</taxon>
        <taxon>Basidiomycota</taxon>
        <taxon>Agaricomycotina</taxon>
        <taxon>Agaricomycetes</taxon>
        <taxon>Sebacinales</taxon>
        <taxon>Serendipitaceae</taxon>
        <taxon>Serendipita</taxon>
    </lineage>
</organism>
<comment type="catalytic activity">
    <reaction evidence="5 6">
        <text>Release of N-terminal amino acids, preferentially methionine, from peptides and arylamides.</text>
        <dbReference type="EC" id="3.4.11.18"/>
    </reaction>
</comment>
<dbReference type="Pfam" id="PF00557">
    <property type="entry name" value="Peptidase_M24"/>
    <property type="match status" value="1"/>
</dbReference>
<protein>
    <recommendedName>
        <fullName evidence="6">Methionine aminopeptidase</fullName>
        <ecNumber evidence="6">3.4.11.18</ecNumber>
    </recommendedName>
</protein>
<dbReference type="PANTHER" id="PTHR43330">
    <property type="entry name" value="METHIONINE AMINOPEPTIDASE"/>
    <property type="match status" value="1"/>
</dbReference>
<feature type="binding site" evidence="5">
    <location>
        <position position="179"/>
    </location>
    <ligand>
        <name>substrate</name>
    </ligand>
</feature>
<evidence type="ECO:0000256" key="2">
    <source>
        <dbReference type="ARBA" id="ARBA00022670"/>
    </source>
</evidence>
<feature type="binding site" evidence="5">
    <location>
        <position position="207"/>
    </location>
    <ligand>
        <name>a divalent metal cation</name>
        <dbReference type="ChEBI" id="CHEBI:60240"/>
        <label>1</label>
    </ligand>
</feature>
<proteinExistence type="inferred from homology"/>
<evidence type="ECO:0000313" key="10">
    <source>
        <dbReference type="Proteomes" id="UP000007148"/>
    </source>
</evidence>
<dbReference type="SUPFAM" id="SSF55920">
    <property type="entry name" value="Creatinase/aminopeptidase"/>
    <property type="match status" value="1"/>
</dbReference>
<keyword evidence="3 5" id="KW-0479">Metal-binding</keyword>
<accession>G4TN75</accession>
<dbReference type="NCBIfam" id="TIGR00500">
    <property type="entry name" value="met_pdase_I"/>
    <property type="match status" value="1"/>
</dbReference>
<feature type="binding site" evidence="5">
    <location>
        <position position="348"/>
    </location>
    <ligand>
        <name>a divalent metal cation</name>
        <dbReference type="ChEBI" id="CHEBI:60240"/>
        <label>1</label>
    </ligand>
</feature>
<feature type="binding site" evidence="5">
    <location>
        <position position="196"/>
    </location>
    <ligand>
        <name>a divalent metal cation</name>
        <dbReference type="ChEBI" id="CHEBI:60240"/>
        <label>1</label>
    </ligand>
</feature>